<evidence type="ECO:0000256" key="4">
    <source>
        <dbReference type="SAM" id="Phobius"/>
    </source>
</evidence>
<dbReference type="GO" id="GO:0008289">
    <property type="term" value="F:lipid binding"/>
    <property type="evidence" value="ECO:0007669"/>
    <property type="project" value="TreeGrafter"/>
</dbReference>
<dbReference type="InterPro" id="IPR046982">
    <property type="entry name" value="BIN3/RVS161-like"/>
</dbReference>
<dbReference type="InterPro" id="IPR001452">
    <property type="entry name" value="SH3_domain"/>
</dbReference>
<dbReference type="GO" id="GO:0015629">
    <property type="term" value="C:actin cytoskeleton"/>
    <property type="evidence" value="ECO:0007669"/>
    <property type="project" value="TreeGrafter"/>
</dbReference>
<dbReference type="Pfam" id="PF03114">
    <property type="entry name" value="BAR"/>
    <property type="match status" value="1"/>
</dbReference>
<dbReference type="Gene3D" id="1.20.1270.60">
    <property type="entry name" value="Arfaptin homology (AH) domain/BAR domain"/>
    <property type="match status" value="1"/>
</dbReference>
<feature type="compositionally biased region" description="Low complexity" evidence="3">
    <location>
        <begin position="457"/>
        <end position="469"/>
    </location>
</feature>
<evidence type="ECO:0000256" key="1">
    <source>
        <dbReference type="ARBA" id="ARBA00022443"/>
    </source>
</evidence>
<dbReference type="SUPFAM" id="SSF103657">
    <property type="entry name" value="BAR/IMD domain-like"/>
    <property type="match status" value="1"/>
</dbReference>
<dbReference type="PANTHER" id="PTHR47174">
    <property type="entry name" value="BRIDGING INTEGRATOR 3"/>
    <property type="match status" value="1"/>
</dbReference>
<dbReference type="InterPro" id="IPR036028">
    <property type="entry name" value="SH3-like_dom_sf"/>
</dbReference>
<sequence length="603" mass="65880">MSYRGLAWNEDVVERQRELDRLIEENEGGRVSPQRLRRAASLHDRLGKLIREQENEEEEGEGTGGSGKGRLRSLRRRHTLSRLPQSSASPPKDQTRVIRAHSSYPGPSGIGSRPFGFSTQMTGLYLSLGLGVPILVLLLYLSLSTLCLLSITHSSSLVILGMGEAAINHHTYNGVLFSGMRRTMSFRGFKKAINRLPAQFLNKTGKLEVEADPELAALARQFEEFERASGDLLTDSCKFRKAVLAMVDSQVAFSNTLIELYDLPGTNTPTPTATLDAARTYVSIISRCNSSITPLLSTLESVVIRPTENLVGLLQNVRKTLDKCGRKQLDYVRHNQSLSKLSTKTERSLEEERKMHKQQTVTDESHEAYQNIIARLKTDLPILFQLRSQLIQPMFKTFARVQLRVQDIYYNQLEEVTRLGVFDMQSPIVEHFTARQAEGDSLLGALNFPGGKPSATSPKPNLSGKSPSSSQPPSPNPATAAATSEEKAKLAGQTTSSGPTSGAVAGTGAMAGATSATVPHSTTAGSSIYPPPPPPPPVSATTTASSSYVVALYDYTAQDSGDLSFSEGDRIQVLHRSMDTNDWWKGTINGKTGVFPANYVREE</sequence>
<feature type="compositionally biased region" description="Basic residues" evidence="3">
    <location>
        <begin position="69"/>
        <end position="80"/>
    </location>
</feature>
<organism evidence="7 8">
    <name type="scientific">Piptocephalis cylindrospora</name>
    <dbReference type="NCBI Taxonomy" id="1907219"/>
    <lineage>
        <taxon>Eukaryota</taxon>
        <taxon>Fungi</taxon>
        <taxon>Fungi incertae sedis</taxon>
        <taxon>Zoopagomycota</taxon>
        <taxon>Zoopagomycotina</taxon>
        <taxon>Zoopagomycetes</taxon>
        <taxon>Zoopagales</taxon>
        <taxon>Piptocephalidaceae</taxon>
        <taxon>Piptocephalis</taxon>
    </lineage>
</organism>
<dbReference type="PROSITE" id="PS50002">
    <property type="entry name" value="SH3"/>
    <property type="match status" value="1"/>
</dbReference>
<keyword evidence="4" id="KW-0812">Transmembrane</keyword>
<evidence type="ECO:0000259" key="5">
    <source>
        <dbReference type="PROSITE" id="PS50002"/>
    </source>
</evidence>
<evidence type="ECO:0008006" key="9">
    <source>
        <dbReference type="Google" id="ProtNLM"/>
    </source>
</evidence>
<dbReference type="AlphaFoldDB" id="A0A4V1IYF7"/>
<dbReference type="FunFam" id="2.30.30.40:FF:000100">
    <property type="entry name" value="SH3 domain-containing YSC84-like protein 1"/>
    <property type="match status" value="1"/>
</dbReference>
<dbReference type="Proteomes" id="UP000267251">
    <property type="component" value="Unassembled WGS sequence"/>
</dbReference>
<keyword evidence="1 2" id="KW-0728">SH3 domain</keyword>
<dbReference type="GO" id="GO:0051666">
    <property type="term" value="P:actin cortical patch localization"/>
    <property type="evidence" value="ECO:0007669"/>
    <property type="project" value="InterPro"/>
</dbReference>
<dbReference type="OrthoDB" id="2159336at2759"/>
<feature type="region of interest" description="Disordered" evidence="3">
    <location>
        <begin position="443"/>
        <end position="542"/>
    </location>
</feature>
<evidence type="ECO:0000259" key="6">
    <source>
        <dbReference type="PROSITE" id="PS51021"/>
    </source>
</evidence>
<dbReference type="Gene3D" id="2.30.30.40">
    <property type="entry name" value="SH3 Domains"/>
    <property type="match status" value="1"/>
</dbReference>
<evidence type="ECO:0000313" key="8">
    <source>
        <dbReference type="Proteomes" id="UP000267251"/>
    </source>
</evidence>
<dbReference type="PRINTS" id="PR00452">
    <property type="entry name" value="SH3DOMAIN"/>
</dbReference>
<dbReference type="GO" id="GO:1990528">
    <property type="term" value="C:Rvs161p-Rvs167p complex"/>
    <property type="evidence" value="ECO:0007669"/>
    <property type="project" value="TreeGrafter"/>
</dbReference>
<dbReference type="GO" id="GO:0031097">
    <property type="term" value="C:medial cortex"/>
    <property type="evidence" value="ECO:0007669"/>
    <property type="project" value="TreeGrafter"/>
</dbReference>
<dbReference type="GO" id="GO:0097320">
    <property type="term" value="P:plasma membrane tubulation"/>
    <property type="evidence" value="ECO:0007669"/>
    <property type="project" value="TreeGrafter"/>
</dbReference>
<accession>A0A4V1IYF7</accession>
<dbReference type="GO" id="GO:0006897">
    <property type="term" value="P:endocytosis"/>
    <property type="evidence" value="ECO:0007669"/>
    <property type="project" value="InterPro"/>
</dbReference>
<dbReference type="SMART" id="SM00721">
    <property type="entry name" value="BAR"/>
    <property type="match status" value="1"/>
</dbReference>
<dbReference type="InterPro" id="IPR027267">
    <property type="entry name" value="AH/BAR_dom_sf"/>
</dbReference>
<dbReference type="SUPFAM" id="SSF50044">
    <property type="entry name" value="SH3-domain"/>
    <property type="match status" value="1"/>
</dbReference>
<gene>
    <name evidence="7" type="ORF">BJ684DRAFT_15273</name>
</gene>
<feature type="transmembrane region" description="Helical" evidence="4">
    <location>
        <begin position="123"/>
        <end position="143"/>
    </location>
</feature>
<dbReference type="SMART" id="SM00326">
    <property type="entry name" value="SH3"/>
    <property type="match status" value="1"/>
</dbReference>
<feature type="compositionally biased region" description="Pro residues" evidence="3">
    <location>
        <begin position="529"/>
        <end position="538"/>
    </location>
</feature>
<evidence type="ECO:0000313" key="7">
    <source>
        <dbReference type="EMBL" id="RKP14399.1"/>
    </source>
</evidence>
<feature type="domain" description="BAR" evidence="6">
    <location>
        <begin position="200"/>
        <end position="441"/>
    </location>
</feature>
<feature type="domain" description="SH3" evidence="5">
    <location>
        <begin position="544"/>
        <end position="603"/>
    </location>
</feature>
<keyword evidence="4" id="KW-0472">Membrane</keyword>
<dbReference type="PANTHER" id="PTHR47174:SF1">
    <property type="entry name" value="REDUCED VIABILITY UPON STARVATION PROTEIN 167"/>
    <property type="match status" value="1"/>
</dbReference>
<keyword evidence="4" id="KW-1133">Transmembrane helix</keyword>
<keyword evidence="8" id="KW-1185">Reference proteome</keyword>
<reference evidence="8" key="1">
    <citation type="journal article" date="2018" name="Nat. Microbiol.">
        <title>Leveraging single-cell genomics to expand the fungal tree of life.</title>
        <authorList>
            <person name="Ahrendt S.R."/>
            <person name="Quandt C.A."/>
            <person name="Ciobanu D."/>
            <person name="Clum A."/>
            <person name="Salamov A."/>
            <person name="Andreopoulos B."/>
            <person name="Cheng J.F."/>
            <person name="Woyke T."/>
            <person name="Pelin A."/>
            <person name="Henrissat B."/>
            <person name="Reynolds N.K."/>
            <person name="Benny G.L."/>
            <person name="Smith M.E."/>
            <person name="James T.Y."/>
            <person name="Grigoriev I.V."/>
        </authorList>
    </citation>
    <scope>NUCLEOTIDE SEQUENCE [LARGE SCALE GENOMIC DNA]</scope>
</reference>
<evidence type="ECO:0000256" key="2">
    <source>
        <dbReference type="PROSITE-ProRule" id="PRU00192"/>
    </source>
</evidence>
<dbReference type="PROSITE" id="PS51021">
    <property type="entry name" value="BAR"/>
    <property type="match status" value="1"/>
</dbReference>
<proteinExistence type="predicted"/>
<feature type="compositionally biased region" description="Low complexity" evidence="3">
    <location>
        <begin position="500"/>
        <end position="518"/>
    </location>
</feature>
<protein>
    <recommendedName>
        <fullName evidence="9">BAR domain-containing protein</fullName>
    </recommendedName>
</protein>
<evidence type="ECO:0000256" key="3">
    <source>
        <dbReference type="SAM" id="MobiDB-lite"/>
    </source>
</evidence>
<name>A0A4V1IYF7_9FUNG</name>
<dbReference type="EMBL" id="KZ987840">
    <property type="protein sequence ID" value="RKP14399.1"/>
    <property type="molecule type" value="Genomic_DNA"/>
</dbReference>
<dbReference type="Pfam" id="PF00018">
    <property type="entry name" value="SH3_1"/>
    <property type="match status" value="1"/>
</dbReference>
<feature type="region of interest" description="Disordered" evidence="3">
    <location>
        <begin position="49"/>
        <end position="105"/>
    </location>
</feature>
<dbReference type="InterPro" id="IPR004148">
    <property type="entry name" value="BAR_dom"/>
</dbReference>
<dbReference type="GO" id="GO:0043332">
    <property type="term" value="C:mating projection tip"/>
    <property type="evidence" value="ECO:0007669"/>
    <property type="project" value="TreeGrafter"/>
</dbReference>